<evidence type="ECO:0000256" key="1">
    <source>
        <dbReference type="ARBA" id="ARBA00010638"/>
    </source>
</evidence>
<dbReference type="GO" id="GO:0005524">
    <property type="term" value="F:ATP binding"/>
    <property type="evidence" value="ECO:0007669"/>
    <property type="project" value="UniProtKB-KW"/>
</dbReference>
<dbReference type="Pfam" id="PF01812">
    <property type="entry name" value="5-FTHF_cyc-lig"/>
    <property type="match status" value="1"/>
</dbReference>
<dbReference type="SUPFAM" id="SSF100950">
    <property type="entry name" value="NagB/RpiA/CoA transferase-like"/>
    <property type="match status" value="1"/>
</dbReference>
<comment type="cofactor">
    <cofactor evidence="5">
        <name>Mg(2+)</name>
        <dbReference type="ChEBI" id="CHEBI:18420"/>
    </cofactor>
</comment>
<feature type="binding site" evidence="4">
    <location>
        <position position="82"/>
    </location>
    <ligand>
        <name>substrate</name>
    </ligand>
</feature>
<dbReference type="InterPro" id="IPR037171">
    <property type="entry name" value="NagB/RpiA_transferase-like"/>
</dbReference>
<dbReference type="NCBIfam" id="TIGR02727">
    <property type="entry name" value="MTHFS_bact"/>
    <property type="match status" value="1"/>
</dbReference>
<gene>
    <name evidence="7" type="ORF">BCL93_109139</name>
</gene>
<evidence type="ECO:0000256" key="4">
    <source>
        <dbReference type="PIRSR" id="PIRSR006806-1"/>
    </source>
</evidence>
<sequence length="229" mass="26476">MPHAPLPDTTFPREFHHDEKAPDSSFSTVADTPKQRRELRRTLRRRRRALTPRQQRQAAKALCRRLRGLPEFRRAKRVALYLPNDSEIDPRPLIAWLERRGAEVYLPVLAPLTHNRLWFVRYHAGTPMVTNRFGIREPDTRHGAHRARRLPAWALQLVLMPLVGFDDQGQRLGMGGGFYDRSFAFTRQRGPRPRLIGLAHECQRVPTLPVASWDVPLDAIVSDARVLRP</sequence>
<keyword evidence="3 4" id="KW-0067">ATP-binding</keyword>
<comment type="catalytic activity">
    <reaction evidence="5">
        <text>(6S)-5-formyl-5,6,7,8-tetrahydrofolate + ATP = (6R)-5,10-methenyltetrahydrofolate + ADP + phosphate</text>
        <dbReference type="Rhea" id="RHEA:10488"/>
        <dbReference type="ChEBI" id="CHEBI:30616"/>
        <dbReference type="ChEBI" id="CHEBI:43474"/>
        <dbReference type="ChEBI" id="CHEBI:57455"/>
        <dbReference type="ChEBI" id="CHEBI:57457"/>
        <dbReference type="ChEBI" id="CHEBI:456216"/>
        <dbReference type="EC" id="6.3.3.2"/>
    </reaction>
</comment>
<dbReference type="InterPro" id="IPR024185">
    <property type="entry name" value="FTHF_cligase-like_sf"/>
</dbReference>
<proteinExistence type="inferred from homology"/>
<keyword evidence="2 4" id="KW-0547">Nucleotide-binding</keyword>
<dbReference type="PANTHER" id="PTHR23407:SF1">
    <property type="entry name" value="5-FORMYLTETRAHYDROFOLATE CYCLO-LIGASE"/>
    <property type="match status" value="1"/>
</dbReference>
<keyword evidence="7" id="KW-0436">Ligase</keyword>
<dbReference type="RefSeq" id="WP_112055693.1">
    <property type="nucleotide sequence ID" value="NZ_QLSX01000009.1"/>
</dbReference>
<evidence type="ECO:0000256" key="6">
    <source>
        <dbReference type="SAM" id="MobiDB-lite"/>
    </source>
</evidence>
<reference evidence="7 8" key="1">
    <citation type="submission" date="2018-06" db="EMBL/GenBank/DDBJ databases">
        <title>Comparative analysis of microorganisms from saline springs in Andes Mountain Range, Colombia.</title>
        <authorList>
            <person name="Rubin E."/>
        </authorList>
    </citation>
    <scope>NUCLEOTIDE SEQUENCE [LARGE SCALE GENOMIC DNA]</scope>
    <source>
        <strain evidence="7 8">USBA-857</strain>
    </source>
</reference>
<accession>A0A328XRD9</accession>
<dbReference type="InterPro" id="IPR002698">
    <property type="entry name" value="FTHF_cligase"/>
</dbReference>
<dbReference type="Gene3D" id="3.40.50.10420">
    <property type="entry name" value="NagB/RpiA/CoA transferase-like"/>
    <property type="match status" value="1"/>
</dbReference>
<feature type="binding site" evidence="4">
    <location>
        <begin position="36"/>
        <end position="40"/>
    </location>
    <ligand>
        <name>ATP</name>
        <dbReference type="ChEBI" id="CHEBI:30616"/>
    </ligand>
</feature>
<dbReference type="PANTHER" id="PTHR23407">
    <property type="entry name" value="ATPASE INHIBITOR/5-FORMYLTETRAHYDROFOLATE CYCLO-LIGASE"/>
    <property type="match status" value="1"/>
</dbReference>
<feature type="compositionally biased region" description="Basic and acidic residues" evidence="6">
    <location>
        <begin position="11"/>
        <end position="22"/>
    </location>
</feature>
<feature type="region of interest" description="Disordered" evidence="6">
    <location>
        <begin position="1"/>
        <end position="37"/>
    </location>
</feature>
<evidence type="ECO:0000313" key="7">
    <source>
        <dbReference type="EMBL" id="RAR59581.1"/>
    </source>
</evidence>
<feature type="binding site" evidence="4">
    <location>
        <begin position="171"/>
        <end position="179"/>
    </location>
    <ligand>
        <name>ATP</name>
        <dbReference type="ChEBI" id="CHEBI:30616"/>
    </ligand>
</feature>
<dbReference type="AlphaFoldDB" id="A0A328XRD9"/>
<organism evidence="7 8">
    <name type="scientific">Onishia taeanensis</name>
    <dbReference type="NCBI Taxonomy" id="284577"/>
    <lineage>
        <taxon>Bacteria</taxon>
        <taxon>Pseudomonadati</taxon>
        <taxon>Pseudomonadota</taxon>
        <taxon>Gammaproteobacteria</taxon>
        <taxon>Oceanospirillales</taxon>
        <taxon>Halomonadaceae</taxon>
        <taxon>Onishia</taxon>
    </lineage>
</organism>
<dbReference type="GO" id="GO:0030272">
    <property type="term" value="F:5-formyltetrahydrofolate cyclo-ligase activity"/>
    <property type="evidence" value="ECO:0007669"/>
    <property type="project" value="UniProtKB-EC"/>
</dbReference>
<dbReference type="GO" id="GO:0035999">
    <property type="term" value="P:tetrahydrofolate interconversion"/>
    <property type="evidence" value="ECO:0007669"/>
    <property type="project" value="TreeGrafter"/>
</dbReference>
<dbReference type="Proteomes" id="UP000249700">
    <property type="component" value="Unassembled WGS sequence"/>
</dbReference>
<evidence type="ECO:0000256" key="5">
    <source>
        <dbReference type="RuleBase" id="RU361279"/>
    </source>
</evidence>
<dbReference type="GO" id="GO:0009396">
    <property type="term" value="P:folic acid-containing compound biosynthetic process"/>
    <property type="evidence" value="ECO:0007669"/>
    <property type="project" value="TreeGrafter"/>
</dbReference>
<evidence type="ECO:0000256" key="3">
    <source>
        <dbReference type="ARBA" id="ARBA00022840"/>
    </source>
</evidence>
<protein>
    <recommendedName>
        <fullName evidence="5">5-formyltetrahydrofolate cyclo-ligase</fullName>
        <ecNumber evidence="5">6.3.3.2</ecNumber>
    </recommendedName>
</protein>
<dbReference type="EC" id="6.3.3.2" evidence="5"/>
<dbReference type="GO" id="GO:0046872">
    <property type="term" value="F:metal ion binding"/>
    <property type="evidence" value="ECO:0007669"/>
    <property type="project" value="UniProtKB-KW"/>
</dbReference>
<dbReference type="EMBL" id="QLSX01000009">
    <property type="protein sequence ID" value="RAR59581.1"/>
    <property type="molecule type" value="Genomic_DNA"/>
</dbReference>
<feature type="binding site" evidence="4">
    <location>
        <position position="87"/>
    </location>
    <ligand>
        <name>substrate</name>
    </ligand>
</feature>
<dbReference type="OrthoDB" id="9801938at2"/>
<keyword evidence="5" id="KW-0479">Metal-binding</keyword>
<comment type="caution">
    <text evidence="7">The sequence shown here is derived from an EMBL/GenBank/DDBJ whole genome shotgun (WGS) entry which is preliminary data.</text>
</comment>
<comment type="similarity">
    <text evidence="1 5">Belongs to the 5-formyltetrahydrofolate cyclo-ligase family.</text>
</comment>
<keyword evidence="5" id="KW-0460">Magnesium</keyword>
<dbReference type="PIRSF" id="PIRSF006806">
    <property type="entry name" value="FTHF_cligase"/>
    <property type="match status" value="1"/>
</dbReference>
<name>A0A328XRD9_9GAMM</name>
<evidence type="ECO:0000256" key="2">
    <source>
        <dbReference type="ARBA" id="ARBA00022741"/>
    </source>
</evidence>
<evidence type="ECO:0000313" key="8">
    <source>
        <dbReference type="Proteomes" id="UP000249700"/>
    </source>
</evidence>